<protein>
    <submittedName>
        <fullName evidence="7">Hemolysin family protein</fullName>
    </submittedName>
</protein>
<dbReference type="Pfam" id="PF00571">
    <property type="entry name" value="CBS"/>
    <property type="match status" value="2"/>
</dbReference>
<feature type="region of interest" description="Disordered" evidence="5">
    <location>
        <begin position="1"/>
        <end position="37"/>
    </location>
</feature>
<feature type="compositionally biased region" description="Polar residues" evidence="5">
    <location>
        <begin position="171"/>
        <end position="183"/>
    </location>
</feature>
<accession>A0ABY8F2P6</accession>
<dbReference type="RefSeq" id="WP_265680209.1">
    <property type="nucleotide sequence ID" value="NZ_CP120863.1"/>
</dbReference>
<dbReference type="PANTHER" id="PTHR22777:SF27">
    <property type="entry name" value="MAGNESIUM AND COBALT EFFLUX PROTEIN CORC"/>
    <property type="match status" value="1"/>
</dbReference>
<dbReference type="InterPro" id="IPR000644">
    <property type="entry name" value="CBS_dom"/>
</dbReference>
<feature type="region of interest" description="Disordered" evidence="5">
    <location>
        <begin position="154"/>
        <end position="189"/>
    </location>
</feature>
<dbReference type="CDD" id="cd04590">
    <property type="entry name" value="CBS_pair_CorC_HlyC_assoc"/>
    <property type="match status" value="1"/>
</dbReference>
<dbReference type="InterPro" id="IPR016169">
    <property type="entry name" value="FAD-bd_PCMH_sub2"/>
</dbReference>
<comment type="similarity">
    <text evidence="1">Belongs to the UPF0053 family. Hemolysin C subfamily.</text>
</comment>
<evidence type="ECO:0000259" key="6">
    <source>
        <dbReference type="PROSITE" id="PS51371"/>
    </source>
</evidence>
<evidence type="ECO:0000313" key="7">
    <source>
        <dbReference type="EMBL" id="WFE89755.1"/>
    </source>
</evidence>
<feature type="domain" description="CBS" evidence="6">
    <location>
        <begin position="206"/>
        <end position="266"/>
    </location>
</feature>
<name>A0ABY8F2P6_9HYPH</name>
<evidence type="ECO:0000256" key="5">
    <source>
        <dbReference type="SAM" id="MobiDB-lite"/>
    </source>
</evidence>
<dbReference type="Gene3D" id="3.10.580.10">
    <property type="entry name" value="CBS-domain"/>
    <property type="match status" value="1"/>
</dbReference>
<keyword evidence="2" id="KW-0677">Repeat</keyword>
<dbReference type="SUPFAM" id="SSF56176">
    <property type="entry name" value="FAD-binding/transporter-associated domain-like"/>
    <property type="match status" value="1"/>
</dbReference>
<evidence type="ECO:0000256" key="4">
    <source>
        <dbReference type="PROSITE-ProRule" id="PRU00703"/>
    </source>
</evidence>
<dbReference type="PROSITE" id="PS51371">
    <property type="entry name" value="CBS"/>
    <property type="match status" value="2"/>
</dbReference>
<dbReference type="SMART" id="SM01091">
    <property type="entry name" value="CorC_HlyC"/>
    <property type="match status" value="1"/>
</dbReference>
<proteinExistence type="inferred from homology"/>
<organism evidence="7 8">
    <name type="scientific">Roseibium porphyridii</name>
    <dbReference type="NCBI Taxonomy" id="2866279"/>
    <lineage>
        <taxon>Bacteria</taxon>
        <taxon>Pseudomonadati</taxon>
        <taxon>Pseudomonadota</taxon>
        <taxon>Alphaproteobacteria</taxon>
        <taxon>Hyphomicrobiales</taxon>
        <taxon>Stappiaceae</taxon>
        <taxon>Roseibium</taxon>
    </lineage>
</organism>
<dbReference type="InterPro" id="IPR044751">
    <property type="entry name" value="Ion_transp-like_CBS"/>
</dbReference>
<dbReference type="Gene3D" id="3.90.1280.20">
    <property type="match status" value="1"/>
</dbReference>
<dbReference type="InterPro" id="IPR036318">
    <property type="entry name" value="FAD-bd_PCMH-like_sf"/>
</dbReference>
<evidence type="ECO:0000313" key="8">
    <source>
        <dbReference type="Proteomes" id="UP001209803"/>
    </source>
</evidence>
<feature type="compositionally biased region" description="Basic and acidic residues" evidence="5">
    <location>
        <begin position="391"/>
        <end position="401"/>
    </location>
</feature>
<evidence type="ECO:0000256" key="1">
    <source>
        <dbReference type="ARBA" id="ARBA00006446"/>
    </source>
</evidence>
<gene>
    <name evidence="7" type="ORF">K1718_26985</name>
</gene>
<evidence type="ECO:0000256" key="2">
    <source>
        <dbReference type="ARBA" id="ARBA00022737"/>
    </source>
</evidence>
<keyword evidence="3 4" id="KW-0129">CBS domain</keyword>
<dbReference type="Pfam" id="PF03471">
    <property type="entry name" value="CorC_HlyC"/>
    <property type="match status" value="1"/>
</dbReference>
<dbReference type="InterPro" id="IPR046342">
    <property type="entry name" value="CBS_dom_sf"/>
</dbReference>
<dbReference type="PANTHER" id="PTHR22777">
    <property type="entry name" value="HEMOLYSIN-RELATED"/>
    <property type="match status" value="1"/>
</dbReference>
<dbReference type="Gene3D" id="3.30.465.10">
    <property type="match status" value="1"/>
</dbReference>
<dbReference type="EMBL" id="CP120863">
    <property type="protein sequence ID" value="WFE89755.1"/>
    <property type="molecule type" value="Genomic_DNA"/>
</dbReference>
<keyword evidence="8" id="KW-1185">Reference proteome</keyword>
<feature type="compositionally biased region" description="Low complexity" evidence="5">
    <location>
        <begin position="7"/>
        <end position="19"/>
    </location>
</feature>
<sequence>MMDVSEPESPASEPKAASSGQSPEGEDPQEMKPQRSAAFLDKLKRVLRLGRHSSSLRENLEDELAREGGDDAAFSPEERLLLGNILRLRELRVEDAMIPRADIDAVDFDTSLSRVMELFQTSGHSRMPVYEDTLDDPRGMIHIKDVMSFIAERGAQNRPATTVENGEDATETQPDSLNGSARNGHNRPDLDLSSVDLSVSLKETDLLRDLLFVPPSMPATDLMAKMQAGRIQMALVIDEYGGTDGLVSLEDLVEEVVGDIEDEHDEDEESMLALEGEGVWTADPRLPLKELDEALGTRLTGGEISEDVDTLGGLLYVSIGRVPVRGELLFVPKEVPGFEFEVMDADPRRIKRLKIRRRRTEIRPQELRRRNKRSDQATSEQAQGEATQSASERDSAKEPARKSVSGTSG</sequence>
<dbReference type="SMART" id="SM00116">
    <property type="entry name" value="CBS"/>
    <property type="match status" value="2"/>
</dbReference>
<feature type="domain" description="CBS" evidence="6">
    <location>
        <begin position="97"/>
        <end position="156"/>
    </location>
</feature>
<dbReference type="Proteomes" id="UP001209803">
    <property type="component" value="Chromosome"/>
</dbReference>
<dbReference type="InterPro" id="IPR005170">
    <property type="entry name" value="Transptr-assoc_dom"/>
</dbReference>
<feature type="region of interest" description="Disordered" evidence="5">
    <location>
        <begin position="361"/>
        <end position="409"/>
    </location>
</feature>
<dbReference type="SUPFAM" id="SSF54631">
    <property type="entry name" value="CBS-domain pair"/>
    <property type="match status" value="1"/>
</dbReference>
<feature type="compositionally biased region" description="Polar residues" evidence="5">
    <location>
        <begin position="376"/>
        <end position="390"/>
    </location>
</feature>
<evidence type="ECO:0000256" key="3">
    <source>
        <dbReference type="ARBA" id="ARBA00023122"/>
    </source>
</evidence>
<reference evidence="7 8" key="1">
    <citation type="submission" date="2023-03" db="EMBL/GenBank/DDBJ databases">
        <title>Roseibium porphyridii sp. nov. and Roseibium rhodosorbium sp. nov. isolated from marine algae, Porphyridium cruentum and Rhodosorus marinus, respectively.</title>
        <authorList>
            <person name="Lee M.W."/>
            <person name="Choi B.J."/>
            <person name="Lee J.K."/>
            <person name="Choi D.G."/>
            <person name="Baek J.H."/>
            <person name="Bayburt H."/>
            <person name="Kim J.M."/>
            <person name="Han D.M."/>
            <person name="Kim K.H."/>
            <person name="Jeon C.O."/>
        </authorList>
    </citation>
    <scope>NUCLEOTIDE SEQUENCE [LARGE SCALE GENOMIC DNA]</scope>
    <source>
        <strain evidence="7 8">KMA01</strain>
    </source>
</reference>